<keyword evidence="1" id="KW-0812">Transmembrane</keyword>
<evidence type="ECO:0000256" key="1">
    <source>
        <dbReference type="SAM" id="Phobius"/>
    </source>
</evidence>
<feature type="transmembrane region" description="Helical" evidence="1">
    <location>
        <begin position="291"/>
        <end position="308"/>
    </location>
</feature>
<protein>
    <recommendedName>
        <fullName evidence="4">GIY-YIG domain-containing protein</fullName>
    </recommendedName>
</protein>
<evidence type="ECO:0000313" key="3">
    <source>
        <dbReference type="Proteomes" id="UP000799766"/>
    </source>
</evidence>
<keyword evidence="1" id="KW-0472">Membrane</keyword>
<dbReference type="AlphaFoldDB" id="A0A6A6PA06"/>
<name>A0A6A6PA06_9PEZI</name>
<accession>A0A6A6PA06</accession>
<keyword evidence="1" id="KW-1133">Transmembrane helix</keyword>
<reference evidence="2" key="1">
    <citation type="journal article" date="2020" name="Stud. Mycol.">
        <title>101 Dothideomycetes genomes: a test case for predicting lifestyles and emergence of pathogens.</title>
        <authorList>
            <person name="Haridas S."/>
            <person name="Albert R."/>
            <person name="Binder M."/>
            <person name="Bloem J."/>
            <person name="Labutti K."/>
            <person name="Salamov A."/>
            <person name="Andreopoulos B."/>
            <person name="Baker S."/>
            <person name="Barry K."/>
            <person name="Bills G."/>
            <person name="Bluhm B."/>
            <person name="Cannon C."/>
            <person name="Castanera R."/>
            <person name="Culley D."/>
            <person name="Daum C."/>
            <person name="Ezra D."/>
            <person name="Gonzalez J."/>
            <person name="Henrissat B."/>
            <person name="Kuo A."/>
            <person name="Liang C."/>
            <person name="Lipzen A."/>
            <person name="Lutzoni F."/>
            <person name="Magnuson J."/>
            <person name="Mondo S."/>
            <person name="Nolan M."/>
            <person name="Ohm R."/>
            <person name="Pangilinan J."/>
            <person name="Park H.-J."/>
            <person name="Ramirez L."/>
            <person name="Alfaro M."/>
            <person name="Sun H."/>
            <person name="Tritt A."/>
            <person name="Yoshinaga Y."/>
            <person name="Zwiers L.-H."/>
            <person name="Turgeon B."/>
            <person name="Goodwin S."/>
            <person name="Spatafora J."/>
            <person name="Crous P."/>
            <person name="Grigoriev I."/>
        </authorList>
    </citation>
    <scope>NUCLEOTIDE SEQUENCE</scope>
    <source>
        <strain evidence="2">ATCC 16933</strain>
    </source>
</reference>
<evidence type="ECO:0000313" key="2">
    <source>
        <dbReference type="EMBL" id="KAF2460780.1"/>
    </source>
</evidence>
<gene>
    <name evidence="2" type="ORF">BDY21DRAFT_131720</name>
</gene>
<organism evidence="2 3">
    <name type="scientific">Lineolata rhizophorae</name>
    <dbReference type="NCBI Taxonomy" id="578093"/>
    <lineage>
        <taxon>Eukaryota</taxon>
        <taxon>Fungi</taxon>
        <taxon>Dikarya</taxon>
        <taxon>Ascomycota</taxon>
        <taxon>Pezizomycotina</taxon>
        <taxon>Dothideomycetes</taxon>
        <taxon>Dothideomycetes incertae sedis</taxon>
        <taxon>Lineolatales</taxon>
        <taxon>Lineolataceae</taxon>
        <taxon>Lineolata</taxon>
    </lineage>
</organism>
<dbReference type="EMBL" id="MU001672">
    <property type="protein sequence ID" value="KAF2460780.1"/>
    <property type="molecule type" value="Genomic_DNA"/>
</dbReference>
<proteinExistence type="predicted"/>
<evidence type="ECO:0008006" key="4">
    <source>
        <dbReference type="Google" id="ProtNLM"/>
    </source>
</evidence>
<dbReference type="Proteomes" id="UP000799766">
    <property type="component" value="Unassembled WGS sequence"/>
</dbReference>
<sequence>MENEDVPYARSVLSCILGKLSLPECPYHERYSAVTAVPRKELEDLLWSCLLDNVRELFENNRLFTQNVNIPHDPTYAGRAIYIHSITTNDARQPLSPIRSPQSTSRNQTVRIYTGQTRNLRHRISQHTSFRYRRDNPSLHYYALQQSASDRFQTLATLTAPSSAPGMHRPDLVLNILEMWCGVVLQTLPADIVKAWTPPGILIRKMPWRPLNVALPFDQGDMENGASSSMWNYLKREDAALVNGYLYELRKAGFPLVEAATPVRNFVGEQRAERKSSNVVDEYSNVGISPGGKAFIVLTGICALWLVLRKARGYR</sequence>
<keyword evidence="3" id="KW-1185">Reference proteome</keyword>
<dbReference type="OrthoDB" id="5412936at2759"/>